<evidence type="ECO:0000313" key="1">
    <source>
        <dbReference type="EMBL" id="ORX53406.1"/>
    </source>
</evidence>
<dbReference type="EMBL" id="MCFH01000013">
    <property type="protein sequence ID" value="ORX53406.1"/>
    <property type="molecule type" value="Genomic_DNA"/>
</dbReference>
<reference evidence="1 2" key="1">
    <citation type="submission" date="2016-08" db="EMBL/GenBank/DDBJ databases">
        <title>Genomes of anaerobic fungi encode conserved fungal cellulosomes for biomass hydrolysis.</title>
        <authorList>
            <consortium name="DOE Joint Genome Institute"/>
            <person name="Haitjema C.H."/>
            <person name="Gilmore S.P."/>
            <person name="Henske J.K."/>
            <person name="Solomon K.V."/>
            <person name="De Groot R."/>
            <person name="Kuo A."/>
            <person name="Mondo S.J."/>
            <person name="Salamov A.A."/>
            <person name="Labutti K."/>
            <person name="Zhao Z."/>
            <person name="Chiniquy J."/>
            <person name="Barry K."/>
            <person name="Brewer H.M."/>
            <person name="Purvine S.O."/>
            <person name="Wright A.T."/>
            <person name="Boxma B."/>
            <person name="Van Alen T."/>
            <person name="Hackstein J.H."/>
            <person name="Baker S.E."/>
            <person name="Grigoriev I.V."/>
            <person name="O'Malley M.A."/>
        </authorList>
    </citation>
    <scope>NUCLEOTIDE SEQUENCE [LARGE SCALE GENOMIC DNA]</scope>
    <source>
        <strain evidence="2">finn</strain>
    </source>
</reference>
<organism evidence="1 2">
    <name type="scientific">Piromyces finnis</name>
    <dbReference type="NCBI Taxonomy" id="1754191"/>
    <lineage>
        <taxon>Eukaryota</taxon>
        <taxon>Fungi</taxon>
        <taxon>Fungi incertae sedis</taxon>
        <taxon>Chytridiomycota</taxon>
        <taxon>Chytridiomycota incertae sedis</taxon>
        <taxon>Neocallimastigomycetes</taxon>
        <taxon>Neocallimastigales</taxon>
        <taxon>Neocallimastigaceae</taxon>
        <taxon>Piromyces</taxon>
    </lineage>
</organism>
<feature type="non-terminal residue" evidence="1">
    <location>
        <position position="1"/>
    </location>
</feature>
<protein>
    <submittedName>
        <fullName evidence="1">Uncharacterized protein</fullName>
    </submittedName>
</protein>
<dbReference type="Proteomes" id="UP000193719">
    <property type="component" value="Unassembled WGS sequence"/>
</dbReference>
<keyword evidence="2" id="KW-1185">Reference proteome</keyword>
<dbReference type="STRING" id="1754191.A0A1Y1VEK3"/>
<gene>
    <name evidence="1" type="ORF">BCR36DRAFT_349337</name>
</gene>
<proteinExistence type="predicted"/>
<sequence>LKEIERNIDLSIFHIKNRKKTKNNKKNRTDYDIKQETFRKQEKFRRTVLATKAIVSQKLYKIYSNSLEKYFNDKWKLSRAQVYRFLDCAKIIEVCIFFF</sequence>
<reference evidence="1 2" key="2">
    <citation type="submission" date="2016-08" db="EMBL/GenBank/DDBJ databases">
        <title>Pervasive Adenine N6-methylation of Active Genes in Fungi.</title>
        <authorList>
            <consortium name="DOE Joint Genome Institute"/>
            <person name="Mondo S.J."/>
            <person name="Dannebaum R.O."/>
            <person name="Kuo R.C."/>
            <person name="Labutti K."/>
            <person name="Haridas S."/>
            <person name="Kuo A."/>
            <person name="Salamov A."/>
            <person name="Ahrendt S.R."/>
            <person name="Lipzen A."/>
            <person name="Sullivan W."/>
            <person name="Andreopoulos W.B."/>
            <person name="Clum A."/>
            <person name="Lindquist E."/>
            <person name="Daum C."/>
            <person name="Ramamoorthy G.K."/>
            <person name="Gryganskyi A."/>
            <person name="Culley D."/>
            <person name="Magnuson J.K."/>
            <person name="James T.Y."/>
            <person name="O'Malley M.A."/>
            <person name="Stajich J.E."/>
            <person name="Spatafora J.W."/>
            <person name="Visel A."/>
            <person name="Grigoriev I.V."/>
        </authorList>
    </citation>
    <scope>NUCLEOTIDE SEQUENCE [LARGE SCALE GENOMIC DNA]</scope>
    <source>
        <strain evidence="2">finn</strain>
    </source>
</reference>
<dbReference type="AlphaFoldDB" id="A0A1Y1VEK3"/>
<evidence type="ECO:0000313" key="2">
    <source>
        <dbReference type="Proteomes" id="UP000193719"/>
    </source>
</evidence>
<accession>A0A1Y1VEK3</accession>
<name>A0A1Y1VEK3_9FUNG</name>
<comment type="caution">
    <text evidence="1">The sequence shown here is derived from an EMBL/GenBank/DDBJ whole genome shotgun (WGS) entry which is preliminary data.</text>
</comment>
<dbReference type="OrthoDB" id="5595153at2759"/>